<keyword evidence="3" id="KW-0472">Membrane</keyword>
<feature type="chain" id="PRO_5046204766" evidence="6">
    <location>
        <begin position="21"/>
        <end position="239"/>
    </location>
</feature>
<keyword evidence="2 6" id="KW-0732">Signal</keyword>
<accession>A0ABW5DIU1</accession>
<evidence type="ECO:0000256" key="4">
    <source>
        <dbReference type="ARBA" id="ARBA00023237"/>
    </source>
</evidence>
<dbReference type="PANTHER" id="PTHR34001">
    <property type="entry name" value="BLL7405 PROTEIN"/>
    <property type="match status" value="1"/>
</dbReference>
<comment type="caution">
    <text evidence="8">The sequence shown here is derived from an EMBL/GenBank/DDBJ whole genome shotgun (WGS) entry which is preliminary data.</text>
</comment>
<comment type="similarity">
    <text evidence="5">Belongs to the Omp25/RopB family.</text>
</comment>
<dbReference type="Proteomes" id="UP001597373">
    <property type="component" value="Unassembled WGS sequence"/>
</dbReference>
<evidence type="ECO:0000256" key="1">
    <source>
        <dbReference type="ARBA" id="ARBA00004442"/>
    </source>
</evidence>
<feature type="domain" description="Outer membrane protein beta-barrel" evidence="7">
    <location>
        <begin position="7"/>
        <end position="239"/>
    </location>
</feature>
<evidence type="ECO:0000256" key="5">
    <source>
        <dbReference type="ARBA" id="ARBA00038306"/>
    </source>
</evidence>
<protein>
    <submittedName>
        <fullName evidence="8">Outer membrane protein</fullName>
    </submittedName>
</protein>
<dbReference type="InterPro" id="IPR027385">
    <property type="entry name" value="Beta-barrel_OMP"/>
</dbReference>
<evidence type="ECO:0000313" key="8">
    <source>
        <dbReference type="EMBL" id="MFD2259829.1"/>
    </source>
</evidence>
<dbReference type="SUPFAM" id="SSF56925">
    <property type="entry name" value="OMPA-like"/>
    <property type="match status" value="1"/>
</dbReference>
<organism evidence="8 9">
    <name type="scientific">Chelativorans composti</name>
    <dbReference type="NCBI Taxonomy" id="768533"/>
    <lineage>
        <taxon>Bacteria</taxon>
        <taxon>Pseudomonadati</taxon>
        <taxon>Pseudomonadota</taxon>
        <taxon>Alphaproteobacteria</taxon>
        <taxon>Hyphomicrobiales</taxon>
        <taxon>Phyllobacteriaceae</taxon>
        <taxon>Chelativorans</taxon>
    </lineage>
</organism>
<comment type="subcellular location">
    <subcellularLocation>
        <location evidence="1">Cell outer membrane</location>
    </subcellularLocation>
</comment>
<dbReference type="InterPro" id="IPR051692">
    <property type="entry name" value="OMP-like"/>
</dbReference>
<dbReference type="PANTHER" id="PTHR34001:SF3">
    <property type="entry name" value="BLL7405 PROTEIN"/>
    <property type="match status" value="1"/>
</dbReference>
<evidence type="ECO:0000256" key="2">
    <source>
        <dbReference type="ARBA" id="ARBA00022729"/>
    </source>
</evidence>
<proteinExistence type="inferred from homology"/>
<dbReference type="Pfam" id="PF13505">
    <property type="entry name" value="OMP_b-brl"/>
    <property type="match status" value="1"/>
</dbReference>
<name>A0ABW5DIU1_9HYPH</name>
<evidence type="ECO:0000259" key="7">
    <source>
        <dbReference type="Pfam" id="PF13505"/>
    </source>
</evidence>
<sequence length="239" mass="26004">MKSIIVLAAAAALVSTPVIAADNFQSPDSFNWSGTYVGAFVGYGWGQMHDVANPAADKKDIEGVVGGAQLGYNWQLPNNIVLGVEGDASFADVKNSWIDPNQYSGYYTEDKVTGLATLRGRVGYAVDRFLPYVTGGLAVARTKHVLGCSPDYVTATSGSCLNYNRQPFETSSSKTRAGYSVGAGVEYAFNDQLSLKAEYLYTDLGKDKVVLKDPNFTNLNERNFRTDFHTVRLGVNYKF</sequence>
<gene>
    <name evidence="8" type="ORF">ACFSMZ_08625</name>
</gene>
<keyword evidence="9" id="KW-1185">Reference proteome</keyword>
<dbReference type="Gene3D" id="2.40.160.20">
    <property type="match status" value="1"/>
</dbReference>
<evidence type="ECO:0000256" key="3">
    <source>
        <dbReference type="ARBA" id="ARBA00023136"/>
    </source>
</evidence>
<dbReference type="EMBL" id="JBHUIR010000028">
    <property type="protein sequence ID" value="MFD2259829.1"/>
    <property type="molecule type" value="Genomic_DNA"/>
</dbReference>
<evidence type="ECO:0000313" key="9">
    <source>
        <dbReference type="Proteomes" id="UP001597373"/>
    </source>
</evidence>
<reference evidence="9" key="1">
    <citation type="journal article" date="2019" name="Int. J. Syst. Evol. Microbiol.">
        <title>The Global Catalogue of Microorganisms (GCM) 10K type strain sequencing project: providing services to taxonomists for standard genome sequencing and annotation.</title>
        <authorList>
            <consortium name="The Broad Institute Genomics Platform"/>
            <consortium name="The Broad Institute Genome Sequencing Center for Infectious Disease"/>
            <person name="Wu L."/>
            <person name="Ma J."/>
        </authorList>
    </citation>
    <scope>NUCLEOTIDE SEQUENCE [LARGE SCALE GENOMIC DNA]</scope>
    <source>
        <strain evidence="9">KCTC 23707</strain>
    </source>
</reference>
<keyword evidence="4" id="KW-0998">Cell outer membrane</keyword>
<evidence type="ECO:0000256" key="6">
    <source>
        <dbReference type="SAM" id="SignalP"/>
    </source>
</evidence>
<dbReference type="RefSeq" id="WP_345097615.1">
    <property type="nucleotide sequence ID" value="NZ_BAABGS010000004.1"/>
</dbReference>
<dbReference type="InterPro" id="IPR011250">
    <property type="entry name" value="OMP/PagP_B-barrel"/>
</dbReference>
<feature type="signal peptide" evidence="6">
    <location>
        <begin position="1"/>
        <end position="20"/>
    </location>
</feature>